<dbReference type="AlphaFoldDB" id="A0A9Q0JWK2"/>
<dbReference type="EMBL" id="JAMYWD010000012">
    <property type="protein sequence ID" value="KAJ4953150.1"/>
    <property type="molecule type" value="Genomic_DNA"/>
</dbReference>
<dbReference type="Proteomes" id="UP001141806">
    <property type="component" value="Unassembled WGS sequence"/>
</dbReference>
<protein>
    <submittedName>
        <fullName evidence="1">Uncharacterized protein</fullName>
    </submittedName>
</protein>
<accession>A0A9Q0JWK2</accession>
<name>A0A9Q0JWK2_9MAGN</name>
<proteinExistence type="predicted"/>
<dbReference type="OrthoDB" id="1736646at2759"/>
<evidence type="ECO:0000313" key="2">
    <source>
        <dbReference type="Proteomes" id="UP001141806"/>
    </source>
</evidence>
<comment type="caution">
    <text evidence="1">The sequence shown here is derived from an EMBL/GenBank/DDBJ whole genome shotgun (WGS) entry which is preliminary data.</text>
</comment>
<organism evidence="1 2">
    <name type="scientific">Protea cynaroides</name>
    <dbReference type="NCBI Taxonomy" id="273540"/>
    <lineage>
        <taxon>Eukaryota</taxon>
        <taxon>Viridiplantae</taxon>
        <taxon>Streptophyta</taxon>
        <taxon>Embryophyta</taxon>
        <taxon>Tracheophyta</taxon>
        <taxon>Spermatophyta</taxon>
        <taxon>Magnoliopsida</taxon>
        <taxon>Proteales</taxon>
        <taxon>Proteaceae</taxon>
        <taxon>Protea</taxon>
    </lineage>
</organism>
<sequence length="170" mass="19114">MEALIELTELISQNPSQFAGKLEWICSRCPPKGSLSSGSHRLTRLHLNAVLAVSRFISKCPNKGVKTGPGPFLQSIQLSFRESFWPQSFGIDSIFAFYSDFLSYVAKAVELSPDFATEIVDTIYGILICAATIVNDEATCPEIACQFYLKLLRIWFLVFWGILLERFVHL</sequence>
<reference evidence="1" key="1">
    <citation type="journal article" date="2023" name="Plant J.">
        <title>The genome of the king protea, Protea cynaroides.</title>
        <authorList>
            <person name="Chang J."/>
            <person name="Duong T.A."/>
            <person name="Schoeman C."/>
            <person name="Ma X."/>
            <person name="Roodt D."/>
            <person name="Barker N."/>
            <person name="Li Z."/>
            <person name="Van de Peer Y."/>
            <person name="Mizrachi E."/>
        </authorList>
    </citation>
    <scope>NUCLEOTIDE SEQUENCE</scope>
    <source>
        <tissue evidence="1">Young leaves</tissue>
    </source>
</reference>
<evidence type="ECO:0000313" key="1">
    <source>
        <dbReference type="EMBL" id="KAJ4953150.1"/>
    </source>
</evidence>
<gene>
    <name evidence="1" type="ORF">NE237_029982</name>
</gene>
<keyword evidence="2" id="KW-1185">Reference proteome</keyword>